<dbReference type="EMBL" id="MWUU01000001">
    <property type="protein sequence ID" value="PCF57381.1"/>
    <property type="molecule type" value="Genomic_DNA"/>
</dbReference>
<feature type="transmembrane region" description="Helical" evidence="6">
    <location>
        <begin position="242"/>
        <end position="261"/>
    </location>
</feature>
<dbReference type="InterPro" id="IPR035681">
    <property type="entry name" value="ComA-like_MBL"/>
</dbReference>
<evidence type="ECO:0000256" key="6">
    <source>
        <dbReference type="SAM" id="Phobius"/>
    </source>
</evidence>
<evidence type="ECO:0000313" key="8">
    <source>
        <dbReference type="EMBL" id="PCF57381.1"/>
    </source>
</evidence>
<gene>
    <name evidence="8" type="ORF">B5C08_01215</name>
</gene>
<dbReference type="InterPro" id="IPR004797">
    <property type="entry name" value="Competence_ComEC/Rec2"/>
</dbReference>
<dbReference type="SMART" id="SM00849">
    <property type="entry name" value="Lactamase_B"/>
    <property type="match status" value="1"/>
</dbReference>
<accession>A0A2A4H167</accession>
<dbReference type="InterPro" id="IPR036866">
    <property type="entry name" value="RibonucZ/Hydroxyglut_hydro"/>
</dbReference>
<feature type="transmembrane region" description="Helical" evidence="6">
    <location>
        <begin position="210"/>
        <end position="230"/>
    </location>
</feature>
<feature type="transmembrane region" description="Helical" evidence="6">
    <location>
        <begin position="306"/>
        <end position="323"/>
    </location>
</feature>
<feature type="transmembrane region" description="Helical" evidence="6">
    <location>
        <begin position="453"/>
        <end position="470"/>
    </location>
</feature>
<protein>
    <submittedName>
        <fullName evidence="8">DNA internalization-related competence protein ComEC/Rec2</fullName>
    </submittedName>
</protein>
<dbReference type="SUPFAM" id="SSF56281">
    <property type="entry name" value="Metallo-hydrolase/oxidoreductase"/>
    <property type="match status" value="1"/>
</dbReference>
<evidence type="ECO:0000256" key="1">
    <source>
        <dbReference type="ARBA" id="ARBA00004651"/>
    </source>
</evidence>
<dbReference type="AlphaFoldDB" id="A0A2A4H167"/>
<keyword evidence="5 6" id="KW-0472">Membrane</keyword>
<keyword evidence="4 6" id="KW-1133">Transmembrane helix</keyword>
<feature type="transmembrane region" description="Helical" evidence="6">
    <location>
        <begin position="429"/>
        <end position="447"/>
    </location>
</feature>
<keyword evidence="2" id="KW-1003">Cell membrane</keyword>
<comment type="caution">
    <text evidence="8">The sequence shown here is derived from an EMBL/GenBank/DDBJ whole genome shotgun (WGS) entry which is preliminary data.</text>
</comment>
<dbReference type="InterPro" id="IPR004477">
    <property type="entry name" value="ComEC_N"/>
</dbReference>
<dbReference type="NCBIfam" id="TIGR00361">
    <property type="entry name" value="ComEC_Rec2"/>
    <property type="match status" value="1"/>
</dbReference>
<comment type="subcellular location">
    <subcellularLocation>
        <location evidence="1">Cell membrane</location>
        <topology evidence="1">Multi-pass membrane protein</topology>
    </subcellularLocation>
</comment>
<dbReference type="Gene3D" id="3.60.15.10">
    <property type="entry name" value="Ribonuclease Z/Hydroxyacylglutathione hydrolase-like"/>
    <property type="match status" value="1"/>
</dbReference>
<evidence type="ECO:0000256" key="3">
    <source>
        <dbReference type="ARBA" id="ARBA00022692"/>
    </source>
</evidence>
<name>A0A2A4H167_9STAP</name>
<dbReference type="NCBIfam" id="TIGR00360">
    <property type="entry name" value="ComEC_N-term"/>
    <property type="match status" value="1"/>
</dbReference>
<evidence type="ECO:0000313" key="9">
    <source>
        <dbReference type="Proteomes" id="UP000218335"/>
    </source>
</evidence>
<proteinExistence type="predicted"/>
<reference evidence="8 9" key="1">
    <citation type="journal article" date="2017" name="PLoS ONE">
        <title>Development of a real-time PCR for detection of Staphylococcus pseudintermedius using a novel automated comparison of whole-genome sequences.</title>
        <authorList>
            <person name="Verstappen K.M."/>
            <person name="Huijbregts L."/>
            <person name="Spaninks M."/>
            <person name="Wagenaar J.A."/>
            <person name="Fluit A.C."/>
            <person name="Duim B."/>
        </authorList>
    </citation>
    <scope>NUCLEOTIDE SEQUENCE [LARGE SCALE GENOMIC DNA]</scope>
    <source>
        <strain evidence="8 9">215070706401-1</strain>
    </source>
</reference>
<dbReference type="InterPro" id="IPR052159">
    <property type="entry name" value="Competence_DNA_uptake"/>
</dbReference>
<organism evidence="8 9">
    <name type="scientific">Staphylococcus delphini</name>
    <dbReference type="NCBI Taxonomy" id="53344"/>
    <lineage>
        <taxon>Bacteria</taxon>
        <taxon>Bacillati</taxon>
        <taxon>Bacillota</taxon>
        <taxon>Bacilli</taxon>
        <taxon>Bacillales</taxon>
        <taxon>Staphylococcaceae</taxon>
        <taxon>Staphylococcus</taxon>
        <taxon>Staphylococcus intermedius group</taxon>
    </lineage>
</organism>
<evidence type="ECO:0000256" key="5">
    <source>
        <dbReference type="ARBA" id="ARBA00023136"/>
    </source>
</evidence>
<dbReference type="InterPro" id="IPR001279">
    <property type="entry name" value="Metallo-B-lactamas"/>
</dbReference>
<dbReference type="GO" id="GO:0005886">
    <property type="term" value="C:plasma membrane"/>
    <property type="evidence" value="ECO:0007669"/>
    <property type="project" value="UniProtKB-SubCell"/>
</dbReference>
<feature type="transmembrane region" description="Helical" evidence="6">
    <location>
        <begin position="372"/>
        <end position="395"/>
    </location>
</feature>
<feature type="transmembrane region" description="Helical" evidence="6">
    <location>
        <begin position="335"/>
        <end position="352"/>
    </location>
</feature>
<dbReference type="PANTHER" id="PTHR30619:SF7">
    <property type="entry name" value="BETA-LACTAMASE DOMAIN PROTEIN"/>
    <property type="match status" value="1"/>
</dbReference>
<feature type="domain" description="Metallo-beta-lactamase" evidence="7">
    <location>
        <begin position="485"/>
        <end position="691"/>
    </location>
</feature>
<feature type="transmembrane region" description="Helical" evidence="6">
    <location>
        <begin position="6"/>
        <end position="28"/>
    </location>
</feature>
<keyword evidence="3 6" id="KW-0812">Transmembrane</keyword>
<dbReference type="GO" id="GO:0030420">
    <property type="term" value="P:establishment of competence for transformation"/>
    <property type="evidence" value="ECO:0007669"/>
    <property type="project" value="InterPro"/>
</dbReference>
<dbReference type="Proteomes" id="UP000218335">
    <property type="component" value="Unassembled WGS sequence"/>
</dbReference>
<dbReference type="CDD" id="cd07731">
    <property type="entry name" value="ComA-like_MBL-fold"/>
    <property type="match status" value="1"/>
</dbReference>
<evidence type="ECO:0000259" key="7">
    <source>
        <dbReference type="SMART" id="SM00849"/>
    </source>
</evidence>
<dbReference type="Pfam" id="PF03772">
    <property type="entry name" value="Competence"/>
    <property type="match status" value="1"/>
</dbReference>
<sequence length="742" mass="84208">MTYWLITYIIGNIAYHHLLTACFIYSVLACSLCLKKKSGLFIISTLIIALIGYTVETIQHQNEGPTLTATPASSPQTINVHLTTLPILTNHLLTVQATFNKEEILIKGRIKPQQFIPDAHFLLNHQCQLTGAFQPPLYRQQRPLFVVKNIAFDQCQITTPTLKQRITYIRNVVTERLLNSQLYGKGELIAIATGNSNYLDKDMKALAQQLGISHLFAVSGTHVSIFIFMFYATGKRLPLPMYYTEVGLMLFLPVFLIFVGASPSATRAVTMTLLMLVVSRRFHMTSLQSLLLVYCGMSLLNGDNHYHLGFLYSFLVSGILILMKDIFTARPFYQSLFLGSYIAVIAAIPLNYAQLNEIQWQGLVSNLFFIPLYSLIIIPLAFALAIIAIVAPAFLSLFTHMTHFIFDVQAFLLKRLTVLEKFTLPIPDFGEFGFLCCTIVTFILLYLLSQRRYMMSIVLVCCLCVILWQVHPRYTNQMTMIDVGQGDAILFQSQTGETLMIDTGGTYENHQLKQSNINIAKKNIYPLFKKLGIHQIDYLVITHAHQDHMGEIEHLSQYVNIKNVIINPSHFDEGKFQKVQHVIESEHAQMYSYEDLSRVVLGDFQFQFFNTDIPESEDPNEHSIVTLATLHDIHVLLMGDATTKNEDVLLKQYPLPRIQILKVGHHGSQTSSSKAFLSQIHPDVALISAGKHNMYHLPHPLTLQKLHDIHAKIYNTADHHHIHVRFDDTNEAGYSLRTEPLD</sequence>
<dbReference type="PANTHER" id="PTHR30619">
    <property type="entry name" value="DNA INTERNALIZATION/COMPETENCE PROTEIN COMEC/REC2"/>
    <property type="match status" value="1"/>
</dbReference>
<evidence type="ECO:0000256" key="4">
    <source>
        <dbReference type="ARBA" id="ARBA00022989"/>
    </source>
</evidence>
<feature type="transmembrane region" description="Helical" evidence="6">
    <location>
        <begin position="40"/>
        <end position="58"/>
    </location>
</feature>
<dbReference type="Pfam" id="PF00753">
    <property type="entry name" value="Lactamase_B"/>
    <property type="match status" value="1"/>
</dbReference>
<evidence type="ECO:0000256" key="2">
    <source>
        <dbReference type="ARBA" id="ARBA00022475"/>
    </source>
</evidence>